<keyword evidence="2" id="KW-1133">Transmembrane helix</keyword>
<evidence type="ECO:0000313" key="3">
    <source>
        <dbReference type="EMBL" id="TKK86041.1"/>
    </source>
</evidence>
<evidence type="ECO:0000313" key="4">
    <source>
        <dbReference type="Proteomes" id="UP000308705"/>
    </source>
</evidence>
<organism evidence="3 4">
    <name type="scientific">Herbidospora galbida</name>
    <dbReference type="NCBI Taxonomy" id="2575442"/>
    <lineage>
        <taxon>Bacteria</taxon>
        <taxon>Bacillati</taxon>
        <taxon>Actinomycetota</taxon>
        <taxon>Actinomycetes</taxon>
        <taxon>Streptosporangiales</taxon>
        <taxon>Streptosporangiaceae</taxon>
        <taxon>Herbidospora</taxon>
    </lineage>
</organism>
<keyword evidence="2" id="KW-0812">Transmembrane</keyword>
<dbReference type="EMBL" id="SZQA01000023">
    <property type="protein sequence ID" value="TKK86041.1"/>
    <property type="molecule type" value="Genomic_DNA"/>
</dbReference>
<dbReference type="AlphaFoldDB" id="A0A4U3MAP5"/>
<keyword evidence="4" id="KW-1185">Reference proteome</keyword>
<sequence>MSKERARRRAEREAEKARLAEERARREAKTARRRELRGRITAVLPKPVRVARQGGVLARRRRAQNAAMLVLFLLVQVIAWLTLDMMARLAVLGLSILIVPVLVTVLFDRRS</sequence>
<accession>A0A4U3MAP5</accession>
<dbReference type="RefSeq" id="WP_062330126.1">
    <property type="nucleotide sequence ID" value="NZ_SZQA01000023.1"/>
</dbReference>
<proteinExistence type="predicted"/>
<protein>
    <submittedName>
        <fullName evidence="3">Uncharacterized protein</fullName>
    </submittedName>
</protein>
<feature type="coiled-coil region" evidence="1">
    <location>
        <begin position="3"/>
        <end position="39"/>
    </location>
</feature>
<dbReference type="Proteomes" id="UP000308705">
    <property type="component" value="Unassembled WGS sequence"/>
</dbReference>
<dbReference type="OrthoDB" id="3544489at2"/>
<comment type="caution">
    <text evidence="3">The sequence shown here is derived from an EMBL/GenBank/DDBJ whole genome shotgun (WGS) entry which is preliminary data.</text>
</comment>
<feature type="transmembrane region" description="Helical" evidence="2">
    <location>
        <begin position="89"/>
        <end position="107"/>
    </location>
</feature>
<gene>
    <name evidence="3" type="ORF">FDA94_22730</name>
</gene>
<keyword evidence="1" id="KW-0175">Coiled coil</keyword>
<name>A0A4U3MAP5_9ACTN</name>
<evidence type="ECO:0000256" key="1">
    <source>
        <dbReference type="SAM" id="Coils"/>
    </source>
</evidence>
<feature type="transmembrane region" description="Helical" evidence="2">
    <location>
        <begin position="66"/>
        <end position="83"/>
    </location>
</feature>
<keyword evidence="2" id="KW-0472">Membrane</keyword>
<evidence type="ECO:0000256" key="2">
    <source>
        <dbReference type="SAM" id="Phobius"/>
    </source>
</evidence>
<reference evidence="3 4" key="1">
    <citation type="submission" date="2019-04" db="EMBL/GenBank/DDBJ databases">
        <title>Herbidospora sp. NEAU-GS14.nov., a novel actinomycete isolated from soil.</title>
        <authorList>
            <person name="Han L."/>
        </authorList>
    </citation>
    <scope>NUCLEOTIDE SEQUENCE [LARGE SCALE GENOMIC DNA]</scope>
    <source>
        <strain evidence="3 4">NEAU-GS14</strain>
    </source>
</reference>